<dbReference type="NCBIfam" id="TIGR00150">
    <property type="entry name" value="T6A_YjeE"/>
    <property type="match status" value="1"/>
</dbReference>
<dbReference type="GO" id="GO:0046872">
    <property type="term" value="F:metal ion binding"/>
    <property type="evidence" value="ECO:0007669"/>
    <property type="project" value="UniProtKB-KW"/>
</dbReference>
<keyword evidence="7" id="KW-0547">Nucleotide-binding</keyword>
<dbReference type="Proteomes" id="UP000003244">
    <property type="component" value="Unassembled WGS sequence"/>
</dbReference>
<reference evidence="11 12" key="1">
    <citation type="submission" date="2010-08" db="EMBL/GenBank/DDBJ databases">
        <authorList>
            <person name="Harkins D.M."/>
            <person name="Madupu R."/>
            <person name="Durkin A.S."/>
            <person name="Torralba M."/>
            <person name="Methe B."/>
            <person name="Sutton G.G."/>
            <person name="Nelson K.E."/>
        </authorList>
    </citation>
    <scope>NUCLEOTIDE SEQUENCE [LARGE SCALE GENOMIC DNA]</scope>
    <source>
        <strain evidence="11 12">DSM 17678</strain>
    </source>
</reference>
<evidence type="ECO:0000256" key="7">
    <source>
        <dbReference type="ARBA" id="ARBA00022741"/>
    </source>
</evidence>
<dbReference type="GO" id="GO:0002949">
    <property type="term" value="P:tRNA threonylcarbamoyladenosine modification"/>
    <property type="evidence" value="ECO:0007669"/>
    <property type="project" value="InterPro"/>
</dbReference>
<evidence type="ECO:0000256" key="10">
    <source>
        <dbReference type="ARBA" id="ARBA00032441"/>
    </source>
</evidence>
<dbReference type="GO" id="GO:0005737">
    <property type="term" value="C:cytoplasm"/>
    <property type="evidence" value="ECO:0007669"/>
    <property type="project" value="UniProtKB-SubCell"/>
</dbReference>
<evidence type="ECO:0000256" key="2">
    <source>
        <dbReference type="ARBA" id="ARBA00007599"/>
    </source>
</evidence>
<evidence type="ECO:0000256" key="3">
    <source>
        <dbReference type="ARBA" id="ARBA00019010"/>
    </source>
</evidence>
<dbReference type="InterPro" id="IPR003442">
    <property type="entry name" value="T6A_TsaE"/>
</dbReference>
<evidence type="ECO:0000256" key="8">
    <source>
        <dbReference type="ARBA" id="ARBA00022840"/>
    </source>
</evidence>
<evidence type="ECO:0000256" key="5">
    <source>
        <dbReference type="ARBA" id="ARBA00022694"/>
    </source>
</evidence>
<dbReference type="GO" id="GO:0005524">
    <property type="term" value="F:ATP binding"/>
    <property type="evidence" value="ECO:0007669"/>
    <property type="project" value="UniProtKB-KW"/>
</dbReference>
<dbReference type="GO" id="GO:0016787">
    <property type="term" value="F:hydrolase activity"/>
    <property type="evidence" value="ECO:0007669"/>
    <property type="project" value="UniProtKB-KW"/>
</dbReference>
<evidence type="ECO:0000256" key="9">
    <source>
        <dbReference type="ARBA" id="ARBA00022842"/>
    </source>
</evidence>
<name>E0E262_9FIRM</name>
<dbReference type="Gene3D" id="3.40.50.300">
    <property type="entry name" value="P-loop containing nucleotide triphosphate hydrolases"/>
    <property type="match status" value="1"/>
</dbReference>
<keyword evidence="5" id="KW-0819">tRNA processing</keyword>
<dbReference type="PANTHER" id="PTHR33540:SF2">
    <property type="entry name" value="TRNA THREONYLCARBAMOYLADENOSINE BIOSYNTHESIS PROTEIN TSAE"/>
    <property type="match status" value="1"/>
</dbReference>
<keyword evidence="9" id="KW-0460">Magnesium</keyword>
<keyword evidence="11" id="KW-0378">Hydrolase</keyword>
<dbReference type="InterPro" id="IPR027417">
    <property type="entry name" value="P-loop_NTPase"/>
</dbReference>
<proteinExistence type="inferred from homology"/>
<keyword evidence="4" id="KW-0963">Cytoplasm</keyword>
<dbReference type="AlphaFoldDB" id="E0E262"/>
<dbReference type="EMBL" id="ADGQ01000032">
    <property type="protein sequence ID" value="EFM65025.1"/>
    <property type="molecule type" value="Genomic_DNA"/>
</dbReference>
<dbReference type="SUPFAM" id="SSF52540">
    <property type="entry name" value="P-loop containing nucleoside triphosphate hydrolases"/>
    <property type="match status" value="1"/>
</dbReference>
<evidence type="ECO:0000313" key="11">
    <source>
        <dbReference type="EMBL" id="EFM65025.1"/>
    </source>
</evidence>
<evidence type="ECO:0000256" key="1">
    <source>
        <dbReference type="ARBA" id="ARBA00004496"/>
    </source>
</evidence>
<accession>E0E262</accession>
<dbReference type="Pfam" id="PF02367">
    <property type="entry name" value="TsaE"/>
    <property type="match status" value="1"/>
</dbReference>
<organism evidence="11 12">
    <name type="scientific">Peptostreptococcus stomatis DSM 17678</name>
    <dbReference type="NCBI Taxonomy" id="596315"/>
    <lineage>
        <taxon>Bacteria</taxon>
        <taxon>Bacillati</taxon>
        <taxon>Bacillota</taxon>
        <taxon>Clostridia</taxon>
        <taxon>Peptostreptococcales</taxon>
        <taxon>Peptostreptococcaceae</taxon>
        <taxon>Peptostreptococcus</taxon>
    </lineage>
</organism>
<evidence type="ECO:0000256" key="4">
    <source>
        <dbReference type="ARBA" id="ARBA00022490"/>
    </source>
</evidence>
<keyword evidence="6" id="KW-0479">Metal-binding</keyword>
<dbReference type="OrthoDB" id="9815896at2"/>
<keyword evidence="12" id="KW-1185">Reference proteome</keyword>
<keyword evidence="8" id="KW-0067">ATP-binding</keyword>
<gene>
    <name evidence="11" type="ORF">HMPREF0634_1393</name>
</gene>
<evidence type="ECO:0000256" key="6">
    <source>
        <dbReference type="ARBA" id="ARBA00022723"/>
    </source>
</evidence>
<dbReference type="PANTHER" id="PTHR33540">
    <property type="entry name" value="TRNA THREONYLCARBAMOYLADENOSINE BIOSYNTHESIS PROTEIN TSAE"/>
    <property type="match status" value="1"/>
</dbReference>
<dbReference type="GeneID" id="84800309"/>
<evidence type="ECO:0000313" key="12">
    <source>
        <dbReference type="Proteomes" id="UP000003244"/>
    </source>
</evidence>
<comment type="similarity">
    <text evidence="2">Belongs to the TsaE family.</text>
</comment>
<dbReference type="eggNOG" id="COG0802">
    <property type="taxonomic scope" value="Bacteria"/>
</dbReference>
<comment type="subcellular location">
    <subcellularLocation>
        <location evidence="1">Cytoplasm</location>
    </subcellularLocation>
</comment>
<dbReference type="STRING" id="596315.HMPREF0634_1393"/>
<comment type="caution">
    <text evidence="11">The sequence shown here is derived from an EMBL/GenBank/DDBJ whole genome shotgun (WGS) entry which is preliminary data.</text>
</comment>
<dbReference type="RefSeq" id="WP_007788893.1">
    <property type="nucleotide sequence ID" value="NZ_ADGQ01000032.1"/>
</dbReference>
<protein>
    <recommendedName>
        <fullName evidence="3">tRNA threonylcarbamoyladenosine biosynthesis protein TsaE</fullName>
    </recommendedName>
    <alternativeName>
        <fullName evidence="10">t(6)A37 threonylcarbamoyladenosine biosynthesis protein TsaE</fullName>
    </alternativeName>
</protein>
<sequence length="152" mass="17114">MKSIYLENEKATSSLGKKIGEVLFPGAILCLNGDLGAGKTALTKSIALGLDIKDDITSPTFTIVNEYEEGRLKLNHFDVYRIGSSDEMYDIGFEEYIGSEGVCIIEWSQIIEDVLPDERLDINIKYEDEGRRLEFIPRGQAYERLVEEVTRG</sequence>